<name>A0ABT8GAR3_9MICO</name>
<reference evidence="1" key="1">
    <citation type="submission" date="2023-06" db="EMBL/GenBank/DDBJ databases">
        <title>Sysu t00192.</title>
        <authorList>
            <person name="Gao L."/>
            <person name="Fang B.-Z."/>
            <person name="Li W.-J."/>
        </authorList>
    </citation>
    <scope>NUCLEOTIDE SEQUENCE</scope>
    <source>
        <strain evidence="1">SYSU T00192</strain>
    </source>
</reference>
<evidence type="ECO:0000313" key="2">
    <source>
        <dbReference type="Proteomes" id="UP001172728"/>
    </source>
</evidence>
<comment type="caution">
    <text evidence="1">The sequence shown here is derived from an EMBL/GenBank/DDBJ whole genome shotgun (WGS) entry which is preliminary data.</text>
</comment>
<dbReference type="SUPFAM" id="SSF52540">
    <property type="entry name" value="P-loop containing nucleoside triphosphate hydrolases"/>
    <property type="match status" value="1"/>
</dbReference>
<dbReference type="RefSeq" id="WP_301134232.1">
    <property type="nucleotide sequence ID" value="NZ_JAUHPW010000007.1"/>
</dbReference>
<sequence>MPESLLRNRVVENAVSNIVPRSERQADPSLLRSTYVDAGVLAQMSNAKNQILYGRRGTGKSHLLQYLATELAKGGTTATAYVDLRLLGSSHLYLDQNRPIADRCVAVFRDLLGIIQSTLMDYATDPKSDGSGIEAVSAFADFIVSRAATVRERAVTKSVRTSHETNGRLSAETGTAGLKFGADLNSQENTQTSQAESYTEILNDTLVFSEVHSYLTRALAALGIDNLTILLDEWNSLPLDLQPHIAHFLNRSIFPSSAVTVKIASLEYRSRFAIAQEGANAIGFELGADVAANIDLDDYYVYERNPEQVGALFEEVLFKHVAYGEAAVELSAIGIRDAKALRARLFTEQATFLELVRAGEGVARDFLGIFDSAFFKSRNGQREKIELRSVEDAARDWYESDKSAELSPQQHAALHQIITDVIGARQTKMFMLRRENASHPMIQSLFDRRVIHLISRGYSDKENPGQRYNIYALDYGTYVDLKRTKAEPAGTLFEVEQVEEEPRVVPFADKRSIRRVILDPAIFDASSTAS</sequence>
<dbReference type="EMBL" id="JAUHPW010000007">
    <property type="protein sequence ID" value="MDN4476230.1"/>
    <property type="molecule type" value="Genomic_DNA"/>
</dbReference>
<evidence type="ECO:0000313" key="1">
    <source>
        <dbReference type="EMBL" id="MDN4476230.1"/>
    </source>
</evidence>
<protein>
    <recommendedName>
        <fullName evidence="3">ATP-binding protein</fullName>
    </recommendedName>
</protein>
<proteinExistence type="predicted"/>
<dbReference type="InterPro" id="IPR027417">
    <property type="entry name" value="P-loop_NTPase"/>
</dbReference>
<organism evidence="1 2">
    <name type="scientific">Demequina litoralis</name>
    <dbReference type="NCBI Taxonomy" id="3051660"/>
    <lineage>
        <taxon>Bacteria</taxon>
        <taxon>Bacillati</taxon>
        <taxon>Actinomycetota</taxon>
        <taxon>Actinomycetes</taxon>
        <taxon>Micrococcales</taxon>
        <taxon>Demequinaceae</taxon>
        <taxon>Demequina</taxon>
    </lineage>
</organism>
<evidence type="ECO:0008006" key="3">
    <source>
        <dbReference type="Google" id="ProtNLM"/>
    </source>
</evidence>
<keyword evidence="2" id="KW-1185">Reference proteome</keyword>
<dbReference type="Gene3D" id="3.40.50.300">
    <property type="entry name" value="P-loop containing nucleotide triphosphate hydrolases"/>
    <property type="match status" value="1"/>
</dbReference>
<dbReference type="Proteomes" id="UP001172728">
    <property type="component" value="Unassembled WGS sequence"/>
</dbReference>
<accession>A0ABT8GAR3</accession>
<gene>
    <name evidence="1" type="ORF">QQX09_10225</name>
</gene>